<gene>
    <name evidence="4" type="ORF">TKK_007353</name>
</gene>
<sequence>MTDFAKAQLLKYGWTEGKGLGKSENGIKEAIKPELKFNTQGLGHKETEYEWWDSVYDKALKNIVLCKNNSDVSLKVLAKDEFNIASTAAGIKPGNEKKNLHLGAFTKASTLHNGIVVPENPSELSELKDEETKVNVIPKMTDEELFKACGGRTAHKGARHGLNLNGKLARIAEQEQQLLAAHFLKSNDVSSKSTEIKQKKKKKRRKEKLMEVEDCTTALKNIHMSDDDDNAVLPPLGPADEEHKVSKKTNRRRQRKVNDLSHQLTKSCMIDDSIEADDEKSSDTPKSKCKHKKKKGKRKRDEDAIDSDTGDITMNGETVTEPPAKKKSKKKLISSDEAMTTDKNNVFEEGIDVSLDATDASRLHCDKLNSRIRLRKQKKIKRKENKKLERLSDLLAASLSVSAEEVKEKKTKTFLKS</sequence>
<dbReference type="Proteomes" id="UP001627154">
    <property type="component" value="Unassembled WGS sequence"/>
</dbReference>
<organism evidence="4 5">
    <name type="scientific">Trichogramma kaykai</name>
    <dbReference type="NCBI Taxonomy" id="54128"/>
    <lineage>
        <taxon>Eukaryota</taxon>
        <taxon>Metazoa</taxon>
        <taxon>Ecdysozoa</taxon>
        <taxon>Arthropoda</taxon>
        <taxon>Hexapoda</taxon>
        <taxon>Insecta</taxon>
        <taxon>Pterygota</taxon>
        <taxon>Neoptera</taxon>
        <taxon>Endopterygota</taxon>
        <taxon>Hymenoptera</taxon>
        <taxon>Apocrita</taxon>
        <taxon>Proctotrupomorpha</taxon>
        <taxon>Chalcidoidea</taxon>
        <taxon>Trichogrammatidae</taxon>
        <taxon>Trichogramma</taxon>
    </lineage>
</organism>
<feature type="compositionally biased region" description="Basic residues" evidence="2">
    <location>
        <begin position="245"/>
        <end position="255"/>
    </location>
</feature>
<dbReference type="PANTHER" id="PTHR23149:SF9">
    <property type="entry name" value="G PATCH DOMAIN-CONTAINING PROTEIN 4"/>
    <property type="match status" value="1"/>
</dbReference>
<feature type="region of interest" description="Disordered" evidence="2">
    <location>
        <begin position="189"/>
        <end position="209"/>
    </location>
</feature>
<protein>
    <recommendedName>
        <fullName evidence="1">G patch domain-containing protein 4</fullName>
    </recommendedName>
</protein>
<evidence type="ECO:0000313" key="5">
    <source>
        <dbReference type="Proteomes" id="UP001627154"/>
    </source>
</evidence>
<name>A0ABD2X172_9HYME</name>
<dbReference type="Pfam" id="PF01585">
    <property type="entry name" value="G-patch"/>
    <property type="match status" value="1"/>
</dbReference>
<comment type="caution">
    <text evidence="4">The sequence shown here is derived from an EMBL/GenBank/DDBJ whole genome shotgun (WGS) entry which is preliminary data.</text>
</comment>
<dbReference type="PROSITE" id="PS50174">
    <property type="entry name" value="G_PATCH"/>
    <property type="match status" value="1"/>
</dbReference>
<evidence type="ECO:0000256" key="2">
    <source>
        <dbReference type="SAM" id="MobiDB-lite"/>
    </source>
</evidence>
<dbReference type="SMART" id="SM00443">
    <property type="entry name" value="G_patch"/>
    <property type="match status" value="1"/>
</dbReference>
<dbReference type="PANTHER" id="PTHR23149">
    <property type="entry name" value="G PATCH DOMAIN CONTAINING PROTEIN"/>
    <property type="match status" value="1"/>
</dbReference>
<keyword evidence="5" id="KW-1185">Reference proteome</keyword>
<evidence type="ECO:0000259" key="3">
    <source>
        <dbReference type="PROSITE" id="PS50174"/>
    </source>
</evidence>
<feature type="compositionally biased region" description="Basic residues" evidence="2">
    <location>
        <begin position="287"/>
        <end position="298"/>
    </location>
</feature>
<feature type="region of interest" description="Disordered" evidence="2">
    <location>
        <begin position="225"/>
        <end position="341"/>
    </location>
</feature>
<feature type="domain" description="G-patch" evidence="3">
    <location>
        <begin position="1"/>
        <end position="47"/>
    </location>
</feature>
<dbReference type="EMBL" id="JBJJXI010000058">
    <property type="protein sequence ID" value="KAL3399129.1"/>
    <property type="molecule type" value="Genomic_DNA"/>
</dbReference>
<dbReference type="InterPro" id="IPR050656">
    <property type="entry name" value="PINX1"/>
</dbReference>
<dbReference type="AlphaFoldDB" id="A0ABD2X172"/>
<reference evidence="4 5" key="1">
    <citation type="journal article" date="2024" name="bioRxiv">
        <title>A reference genome for Trichogramma kaykai: A tiny desert-dwelling parasitoid wasp with competing sex-ratio distorters.</title>
        <authorList>
            <person name="Culotta J."/>
            <person name="Lindsey A.R."/>
        </authorList>
    </citation>
    <scope>NUCLEOTIDE SEQUENCE [LARGE SCALE GENOMIC DNA]</scope>
    <source>
        <strain evidence="4 5">KSX58</strain>
    </source>
</reference>
<evidence type="ECO:0000313" key="4">
    <source>
        <dbReference type="EMBL" id="KAL3399129.1"/>
    </source>
</evidence>
<proteinExistence type="predicted"/>
<dbReference type="InterPro" id="IPR000467">
    <property type="entry name" value="G_patch_dom"/>
</dbReference>
<accession>A0ABD2X172</accession>
<feature type="compositionally biased region" description="Basic residues" evidence="2">
    <location>
        <begin position="198"/>
        <end position="207"/>
    </location>
</feature>
<evidence type="ECO:0000256" key="1">
    <source>
        <dbReference type="ARBA" id="ARBA00040365"/>
    </source>
</evidence>